<dbReference type="InterPro" id="IPR017452">
    <property type="entry name" value="GPCR_Rhodpsn_7TM"/>
</dbReference>
<protein>
    <submittedName>
        <fullName evidence="14">5-hydroxytryptamine receptor 7-like</fullName>
    </submittedName>
</protein>
<evidence type="ECO:0000256" key="4">
    <source>
        <dbReference type="ARBA" id="ARBA00022989"/>
    </source>
</evidence>
<keyword evidence="6 11" id="KW-0472">Membrane</keyword>
<feature type="transmembrane region" description="Helical" evidence="11">
    <location>
        <begin position="277"/>
        <end position="297"/>
    </location>
</feature>
<keyword evidence="5 9" id="KW-0297">G-protein coupled receptor</keyword>
<feature type="transmembrane region" description="Helical" evidence="11">
    <location>
        <begin position="178"/>
        <end position="203"/>
    </location>
</feature>
<evidence type="ECO:0000256" key="6">
    <source>
        <dbReference type="ARBA" id="ARBA00023136"/>
    </source>
</evidence>
<dbReference type="RefSeq" id="XP_006814684.1">
    <property type="nucleotide sequence ID" value="XM_006814621.1"/>
</dbReference>
<evidence type="ECO:0000256" key="11">
    <source>
        <dbReference type="SAM" id="Phobius"/>
    </source>
</evidence>
<feature type="transmembrane region" description="Helical" evidence="11">
    <location>
        <begin position="94"/>
        <end position="112"/>
    </location>
</feature>
<dbReference type="Proteomes" id="UP000694865">
    <property type="component" value="Unplaced"/>
</dbReference>
<name>A0ABM0M3U3_SACKO</name>
<keyword evidence="7 9" id="KW-0675">Receptor</keyword>
<dbReference type="InterPro" id="IPR000276">
    <property type="entry name" value="GPCR_Rhodpsn"/>
</dbReference>
<dbReference type="SMART" id="SM01381">
    <property type="entry name" value="7TM_GPCR_Srsx"/>
    <property type="match status" value="1"/>
</dbReference>
<dbReference type="Pfam" id="PF00001">
    <property type="entry name" value="7tm_1"/>
    <property type="match status" value="1"/>
</dbReference>
<keyword evidence="8 9" id="KW-0807">Transducer</keyword>
<dbReference type="PANTHER" id="PTHR22752">
    <property type="entry name" value="G PROTEIN-COUPLED RECEPTOR"/>
    <property type="match status" value="1"/>
</dbReference>
<gene>
    <name evidence="14" type="primary">LOC102810380</name>
</gene>
<evidence type="ECO:0000256" key="7">
    <source>
        <dbReference type="ARBA" id="ARBA00023170"/>
    </source>
</evidence>
<keyword evidence="2" id="KW-1003">Cell membrane</keyword>
<dbReference type="CDD" id="cd00637">
    <property type="entry name" value="7tm_classA_rhodopsin-like"/>
    <property type="match status" value="1"/>
</dbReference>
<keyword evidence="3 9" id="KW-0812">Transmembrane</keyword>
<dbReference type="PROSITE" id="PS00237">
    <property type="entry name" value="G_PROTEIN_RECEP_F1_1"/>
    <property type="match status" value="1"/>
</dbReference>
<feature type="transmembrane region" description="Helical" evidence="11">
    <location>
        <begin position="309"/>
        <end position="332"/>
    </location>
</feature>
<reference evidence="14" key="1">
    <citation type="submission" date="2025-08" db="UniProtKB">
        <authorList>
            <consortium name="RefSeq"/>
        </authorList>
    </citation>
    <scope>IDENTIFICATION</scope>
    <source>
        <tissue evidence="14">Testes</tissue>
    </source>
</reference>
<comment type="similarity">
    <text evidence="9">Belongs to the G-protein coupled receptor 1 family.</text>
</comment>
<sequence length="370" mass="41838">MGTENMGSERDLLPIVIINVILILIIATAVFGNVLVCVAVYRSRALRNQVSNLFIVNLALTDCCNAVLVMPASLASTITNRWVFSSEWCNGVCFLNYCFIIVSMCTLGLISLDRYFAVAQPLHYQTIVTRVRACVFIASTWVLGFIFASPPVFMNWIWYDNFEVVCAINWEENNDQVVIYTLSAFAICFCVPAIVMMFSYYGIYKIARKHSRLIAAENDRMAAVAEKIDQDKQVSQIDSQVQLTNSSHLSDSGKNTGKQERNNKKQSPRKGKATRTIVTMVAVFFICLTPFCITKVLKAVYKDNGVVGMWVNTLATLLAYFNSCCNPIIYSITRRDFRRAFMVTLRCLRKYGKTPNEVTVFNISVFRDNE</sequence>
<dbReference type="PRINTS" id="PR00237">
    <property type="entry name" value="GPCRRHODOPSN"/>
</dbReference>
<accession>A0ABM0M3U3</accession>
<dbReference type="SUPFAM" id="SSF81321">
    <property type="entry name" value="Family A G protein-coupled receptor-like"/>
    <property type="match status" value="1"/>
</dbReference>
<comment type="subcellular location">
    <subcellularLocation>
        <location evidence="1">Cell membrane</location>
        <topology evidence="1">Multi-pass membrane protein</topology>
    </subcellularLocation>
</comment>
<evidence type="ECO:0000313" key="13">
    <source>
        <dbReference type="Proteomes" id="UP000694865"/>
    </source>
</evidence>
<evidence type="ECO:0000256" key="10">
    <source>
        <dbReference type="SAM" id="MobiDB-lite"/>
    </source>
</evidence>
<keyword evidence="4 11" id="KW-1133">Transmembrane helix</keyword>
<organism evidence="13 14">
    <name type="scientific">Saccoglossus kowalevskii</name>
    <name type="common">Acorn worm</name>
    <dbReference type="NCBI Taxonomy" id="10224"/>
    <lineage>
        <taxon>Eukaryota</taxon>
        <taxon>Metazoa</taxon>
        <taxon>Hemichordata</taxon>
        <taxon>Enteropneusta</taxon>
        <taxon>Harrimaniidae</taxon>
        <taxon>Saccoglossus</taxon>
    </lineage>
</organism>
<dbReference type="Gene3D" id="1.20.1070.10">
    <property type="entry name" value="Rhodopsin 7-helix transmembrane proteins"/>
    <property type="match status" value="1"/>
</dbReference>
<feature type="domain" description="G-protein coupled receptors family 1 profile" evidence="12">
    <location>
        <begin position="32"/>
        <end position="330"/>
    </location>
</feature>
<keyword evidence="13" id="KW-1185">Reference proteome</keyword>
<feature type="transmembrane region" description="Helical" evidence="11">
    <location>
        <begin position="53"/>
        <end position="74"/>
    </location>
</feature>
<feature type="region of interest" description="Disordered" evidence="10">
    <location>
        <begin position="241"/>
        <end position="271"/>
    </location>
</feature>
<dbReference type="PROSITE" id="PS50262">
    <property type="entry name" value="G_PROTEIN_RECEP_F1_2"/>
    <property type="match status" value="1"/>
</dbReference>
<evidence type="ECO:0000256" key="9">
    <source>
        <dbReference type="RuleBase" id="RU000688"/>
    </source>
</evidence>
<evidence type="ECO:0000256" key="1">
    <source>
        <dbReference type="ARBA" id="ARBA00004651"/>
    </source>
</evidence>
<evidence type="ECO:0000259" key="12">
    <source>
        <dbReference type="PROSITE" id="PS50262"/>
    </source>
</evidence>
<evidence type="ECO:0000256" key="5">
    <source>
        <dbReference type="ARBA" id="ARBA00023040"/>
    </source>
</evidence>
<evidence type="ECO:0000256" key="8">
    <source>
        <dbReference type="ARBA" id="ARBA00023224"/>
    </source>
</evidence>
<evidence type="ECO:0000256" key="2">
    <source>
        <dbReference type="ARBA" id="ARBA00022475"/>
    </source>
</evidence>
<proteinExistence type="inferred from homology"/>
<feature type="compositionally biased region" description="Polar residues" evidence="10">
    <location>
        <begin position="241"/>
        <end position="256"/>
    </location>
</feature>
<evidence type="ECO:0000256" key="3">
    <source>
        <dbReference type="ARBA" id="ARBA00022692"/>
    </source>
</evidence>
<dbReference type="GeneID" id="102810380"/>
<feature type="transmembrane region" description="Helical" evidence="11">
    <location>
        <begin position="12"/>
        <end position="41"/>
    </location>
</feature>
<evidence type="ECO:0000313" key="14">
    <source>
        <dbReference type="RefSeq" id="XP_006814684.1"/>
    </source>
</evidence>
<feature type="transmembrane region" description="Helical" evidence="11">
    <location>
        <begin position="133"/>
        <end position="158"/>
    </location>
</feature>